<evidence type="ECO:0000259" key="8">
    <source>
        <dbReference type="Pfam" id="PF14322"/>
    </source>
</evidence>
<feature type="domain" description="RagB/SusD" evidence="7">
    <location>
        <begin position="274"/>
        <end position="495"/>
    </location>
</feature>
<dbReference type="InterPro" id="IPR012944">
    <property type="entry name" value="SusD_RagB_dom"/>
</dbReference>
<evidence type="ECO:0000256" key="5">
    <source>
        <dbReference type="ARBA" id="ARBA00023237"/>
    </source>
</evidence>
<keyword evidence="4" id="KW-0472">Membrane</keyword>
<protein>
    <submittedName>
        <fullName evidence="9">RagB/SusD family nutrient uptake outer membrane protein</fullName>
    </submittedName>
</protein>
<dbReference type="EMBL" id="AP018042">
    <property type="protein sequence ID" value="BAX82074.1"/>
    <property type="molecule type" value="Genomic_DNA"/>
</dbReference>
<keyword evidence="10" id="KW-1185">Reference proteome</keyword>
<dbReference type="AlphaFoldDB" id="A0A1Y1CP97"/>
<keyword evidence="5" id="KW-0998">Cell outer membrane</keyword>
<evidence type="ECO:0000259" key="7">
    <source>
        <dbReference type="Pfam" id="PF07980"/>
    </source>
</evidence>
<dbReference type="PROSITE" id="PS51257">
    <property type="entry name" value="PROKAR_LIPOPROTEIN"/>
    <property type="match status" value="1"/>
</dbReference>
<feature type="domain" description="SusD-like N-terminal" evidence="8">
    <location>
        <begin position="99"/>
        <end position="224"/>
    </location>
</feature>
<dbReference type="Pfam" id="PF07980">
    <property type="entry name" value="SusD_RagB"/>
    <property type="match status" value="1"/>
</dbReference>
<evidence type="ECO:0000256" key="1">
    <source>
        <dbReference type="ARBA" id="ARBA00004442"/>
    </source>
</evidence>
<proteinExistence type="inferred from homology"/>
<evidence type="ECO:0000256" key="6">
    <source>
        <dbReference type="SAM" id="SignalP"/>
    </source>
</evidence>
<feature type="chain" id="PRO_5012869588" evidence="6">
    <location>
        <begin position="33"/>
        <end position="539"/>
    </location>
</feature>
<keyword evidence="3 6" id="KW-0732">Signal</keyword>
<comment type="subcellular location">
    <subcellularLocation>
        <location evidence="1">Cell outer membrane</location>
    </subcellularLocation>
</comment>
<dbReference type="CDD" id="cd08977">
    <property type="entry name" value="SusD"/>
    <property type="match status" value="1"/>
</dbReference>
<evidence type="ECO:0000256" key="4">
    <source>
        <dbReference type="ARBA" id="ARBA00023136"/>
    </source>
</evidence>
<dbReference type="GO" id="GO:0009279">
    <property type="term" value="C:cell outer membrane"/>
    <property type="evidence" value="ECO:0007669"/>
    <property type="project" value="UniProtKB-SubCell"/>
</dbReference>
<dbReference type="InterPro" id="IPR011990">
    <property type="entry name" value="TPR-like_helical_dom_sf"/>
</dbReference>
<dbReference type="KEGG" id="mbas:ALGA_3782"/>
<evidence type="ECO:0000256" key="2">
    <source>
        <dbReference type="ARBA" id="ARBA00006275"/>
    </source>
</evidence>
<dbReference type="SUPFAM" id="SSF48452">
    <property type="entry name" value="TPR-like"/>
    <property type="match status" value="1"/>
</dbReference>
<evidence type="ECO:0000313" key="9">
    <source>
        <dbReference type="EMBL" id="BAX82074.1"/>
    </source>
</evidence>
<name>A0A1Y1CP97_9BACT</name>
<feature type="signal peptide" evidence="6">
    <location>
        <begin position="1"/>
        <end position="32"/>
    </location>
</feature>
<dbReference type="Gene3D" id="1.25.40.390">
    <property type="match status" value="1"/>
</dbReference>
<dbReference type="Pfam" id="PF14322">
    <property type="entry name" value="SusD-like_3"/>
    <property type="match status" value="1"/>
</dbReference>
<dbReference type="OrthoDB" id="617686at2"/>
<evidence type="ECO:0000256" key="3">
    <source>
        <dbReference type="ARBA" id="ARBA00022729"/>
    </source>
</evidence>
<reference evidence="10" key="2">
    <citation type="journal article" date="2020" name="Antonie Van Leeuwenhoek">
        <title>Labilibaculum antarcticum sp. nov., a novel facultative anaerobic, psychrotorelant bacterium isolated from marine sediment of Antarctica.</title>
        <authorList>
            <person name="Watanabe M."/>
            <person name="Kojima H."/>
            <person name="Fukui M."/>
        </authorList>
    </citation>
    <scope>NUCLEOTIDE SEQUENCE [LARGE SCALE GENOMIC DNA]</scope>
    <source>
        <strain evidence="10">SPP2</strain>
    </source>
</reference>
<dbReference type="Proteomes" id="UP000218267">
    <property type="component" value="Chromosome"/>
</dbReference>
<dbReference type="InterPro" id="IPR033985">
    <property type="entry name" value="SusD-like_N"/>
</dbReference>
<gene>
    <name evidence="9" type="ORF">ALGA_3782</name>
</gene>
<comment type="similarity">
    <text evidence="2">Belongs to the SusD family.</text>
</comment>
<reference evidence="9 10" key="1">
    <citation type="journal article" date="2018" name="Mar. Genomics">
        <title>Complete genome sequence of Marinifilaceae bacterium strain SPP2, isolated from the Antarctic marine sediment.</title>
        <authorList>
            <person name="Watanabe M."/>
            <person name="Kojima H."/>
            <person name="Fukui M."/>
        </authorList>
    </citation>
    <scope>NUCLEOTIDE SEQUENCE [LARGE SCALE GENOMIC DNA]</scope>
    <source>
        <strain evidence="9 10">SPP2</strain>
    </source>
</reference>
<accession>A0A1Y1CP97</accession>
<organism evidence="9 10">
    <name type="scientific">Labilibaculum antarcticum</name>
    <dbReference type="NCBI Taxonomy" id="1717717"/>
    <lineage>
        <taxon>Bacteria</taxon>
        <taxon>Pseudomonadati</taxon>
        <taxon>Bacteroidota</taxon>
        <taxon>Bacteroidia</taxon>
        <taxon>Marinilabiliales</taxon>
        <taxon>Marinifilaceae</taxon>
        <taxon>Labilibaculum</taxon>
    </lineage>
</organism>
<sequence length="539" mass="60473">MIKNKFKRMKQIKYIFIIAVLLIAASCSDSFLDTDPVNKSTEDNFYQTDAQMFAALMAAYDPLQWGGIAGSCVPFSEIRSDNMKTGGGGQGDQPDVQALEDFVNNSVNSASDGIWKKNYTGIYRANLVINSELESDATNVYKAEAKFLRAWYHFDVLRTYGPCPVVTETIFPESQKFVREDRAVVNEFIINNLKAAIPMLEDAHDAANVGRITQAAAQALLGKVLIYKADWNNDDKATFDEAATYLQKVVDNPNYALFTDYALLFAPHAENNSESIFEIQRTTKSGKSNWSSVDETTEGNFWAQFCGPRGYPGNDVIDGGWGFLLPQNDLMDYYLPDDVARKTSVAWTYDELVTDYNVGKSEDDQVEWAIDQYNQLDFVGYAQKKYSLWKDYDYVGGLALNRPGNERIIRLSDVYLMLAECNLRGTVNEAKAKSLINEVRKNHVYGGAASFDGVDELIATYPSRFATTLDVLWYERRVEFAGEGDRWYDLVRSGRAPSVMGAIYPGVDWTKHIYMPIGLTEQGNSGGSLTEYPSESLPH</sequence>
<evidence type="ECO:0000313" key="10">
    <source>
        <dbReference type="Proteomes" id="UP000218267"/>
    </source>
</evidence>